<protein>
    <recommendedName>
        <fullName evidence="3">Secreted protein</fullName>
    </recommendedName>
</protein>
<keyword evidence="2" id="KW-1185">Reference proteome</keyword>
<reference evidence="1 2" key="1">
    <citation type="submission" date="2021-06" db="EMBL/GenBank/DDBJ databases">
        <authorList>
            <person name="Palmer J.M."/>
        </authorList>
    </citation>
    <scope>NUCLEOTIDE SEQUENCE [LARGE SCALE GENOMIC DNA]</scope>
    <source>
        <strain evidence="1 2">MEX-2019</strain>
        <tissue evidence="1">Muscle</tissue>
    </source>
</reference>
<name>A0AAV9SPL6_9TELE</name>
<dbReference type="EMBL" id="JAHHUM010000041">
    <property type="protein sequence ID" value="KAK5623226.1"/>
    <property type="molecule type" value="Genomic_DNA"/>
</dbReference>
<dbReference type="AlphaFoldDB" id="A0AAV9SPL6"/>
<evidence type="ECO:0000313" key="2">
    <source>
        <dbReference type="Proteomes" id="UP001311232"/>
    </source>
</evidence>
<gene>
    <name evidence="1" type="ORF">CRENBAI_017550</name>
</gene>
<comment type="caution">
    <text evidence="1">The sequence shown here is derived from an EMBL/GenBank/DDBJ whole genome shotgun (WGS) entry which is preliminary data.</text>
</comment>
<accession>A0AAV9SPL6</accession>
<evidence type="ECO:0008006" key="3">
    <source>
        <dbReference type="Google" id="ProtNLM"/>
    </source>
</evidence>
<organism evidence="1 2">
    <name type="scientific">Crenichthys baileyi</name>
    <name type="common">White River springfish</name>
    <dbReference type="NCBI Taxonomy" id="28760"/>
    <lineage>
        <taxon>Eukaryota</taxon>
        <taxon>Metazoa</taxon>
        <taxon>Chordata</taxon>
        <taxon>Craniata</taxon>
        <taxon>Vertebrata</taxon>
        <taxon>Euteleostomi</taxon>
        <taxon>Actinopterygii</taxon>
        <taxon>Neopterygii</taxon>
        <taxon>Teleostei</taxon>
        <taxon>Neoteleostei</taxon>
        <taxon>Acanthomorphata</taxon>
        <taxon>Ovalentaria</taxon>
        <taxon>Atherinomorphae</taxon>
        <taxon>Cyprinodontiformes</taxon>
        <taxon>Goodeidae</taxon>
        <taxon>Crenichthys</taxon>
    </lineage>
</organism>
<proteinExistence type="predicted"/>
<dbReference type="Proteomes" id="UP001311232">
    <property type="component" value="Unassembled WGS sequence"/>
</dbReference>
<evidence type="ECO:0000313" key="1">
    <source>
        <dbReference type="EMBL" id="KAK5623226.1"/>
    </source>
</evidence>
<sequence length="95" mass="11098">MWITRQLRFPQLVARKRFLGTVYAQRFLFMLLAGNICDELLHLLSLLVQRQFVCRFCGRLAAQLLHFGKDQFQYSPASSSAEVCNWKVCSQVTKR</sequence>